<keyword evidence="2 8" id="KW-1003">Cell membrane</keyword>
<feature type="transmembrane region" description="Helical" evidence="8">
    <location>
        <begin position="40"/>
        <end position="65"/>
    </location>
</feature>
<dbReference type="HAMAP" id="MF_01521">
    <property type="entry name" value="MntP_pump"/>
    <property type="match status" value="1"/>
</dbReference>
<feature type="transmembrane region" description="Helical" evidence="8">
    <location>
        <begin position="6"/>
        <end position="28"/>
    </location>
</feature>
<comment type="similarity">
    <text evidence="8">Belongs to the MntP (TC 9.B.29) family.</text>
</comment>
<dbReference type="InterPro" id="IPR003810">
    <property type="entry name" value="Mntp/YtaF"/>
</dbReference>
<feature type="transmembrane region" description="Helical" evidence="8">
    <location>
        <begin position="101"/>
        <end position="124"/>
    </location>
</feature>
<dbReference type="GO" id="GO:0005886">
    <property type="term" value="C:plasma membrane"/>
    <property type="evidence" value="ECO:0007669"/>
    <property type="project" value="UniProtKB-SubCell"/>
</dbReference>
<proteinExistence type="inferred from homology"/>
<evidence type="ECO:0000256" key="4">
    <source>
        <dbReference type="ARBA" id="ARBA00022989"/>
    </source>
</evidence>
<dbReference type="PANTHER" id="PTHR35529">
    <property type="entry name" value="MANGANESE EFFLUX PUMP MNTP-RELATED"/>
    <property type="match status" value="1"/>
</dbReference>
<organism evidence="9 10">
    <name type="scientific">Symplocastrum torsivum CPER-KK1</name>
    <dbReference type="NCBI Taxonomy" id="450513"/>
    <lineage>
        <taxon>Bacteria</taxon>
        <taxon>Bacillati</taxon>
        <taxon>Cyanobacteriota</taxon>
        <taxon>Cyanophyceae</taxon>
        <taxon>Oscillatoriophycideae</taxon>
        <taxon>Oscillatoriales</taxon>
        <taxon>Microcoleaceae</taxon>
        <taxon>Symplocastrum</taxon>
    </lineage>
</organism>
<evidence type="ECO:0000256" key="5">
    <source>
        <dbReference type="ARBA" id="ARBA00023065"/>
    </source>
</evidence>
<keyword evidence="5 8" id="KW-0406">Ion transport</keyword>
<keyword evidence="4 8" id="KW-1133">Transmembrane helix</keyword>
<dbReference type="Proteomes" id="UP000753908">
    <property type="component" value="Unassembled WGS sequence"/>
</dbReference>
<dbReference type="PANTHER" id="PTHR35529:SF1">
    <property type="entry name" value="MANGANESE EFFLUX PUMP MNTP-RELATED"/>
    <property type="match status" value="1"/>
</dbReference>
<feature type="transmembrane region" description="Helical" evidence="8">
    <location>
        <begin position="164"/>
        <end position="181"/>
    </location>
</feature>
<accession>A0A951PFQ6</accession>
<dbReference type="GO" id="GO:0005384">
    <property type="term" value="F:manganese ion transmembrane transporter activity"/>
    <property type="evidence" value="ECO:0007669"/>
    <property type="project" value="UniProtKB-UniRule"/>
</dbReference>
<keyword evidence="7 8" id="KW-0464">Manganese</keyword>
<evidence type="ECO:0000256" key="8">
    <source>
        <dbReference type="HAMAP-Rule" id="MF_01521"/>
    </source>
</evidence>
<dbReference type="Pfam" id="PF02659">
    <property type="entry name" value="Mntp"/>
    <property type="match status" value="1"/>
</dbReference>
<comment type="caution">
    <text evidence="9">The sequence shown here is derived from an EMBL/GenBank/DDBJ whole genome shotgun (WGS) entry which is preliminary data.</text>
</comment>
<evidence type="ECO:0000256" key="2">
    <source>
        <dbReference type="ARBA" id="ARBA00022475"/>
    </source>
</evidence>
<reference evidence="9" key="1">
    <citation type="submission" date="2021-05" db="EMBL/GenBank/DDBJ databases">
        <authorList>
            <person name="Pietrasiak N."/>
            <person name="Ward R."/>
            <person name="Stajich J.E."/>
            <person name="Kurbessoian T."/>
        </authorList>
    </citation>
    <scope>NUCLEOTIDE SEQUENCE</scope>
    <source>
        <strain evidence="9">CPER-KK1</strain>
    </source>
</reference>
<protein>
    <recommendedName>
        <fullName evidence="8">Putative manganese efflux pump MntP</fullName>
    </recommendedName>
</protein>
<evidence type="ECO:0000313" key="10">
    <source>
        <dbReference type="Proteomes" id="UP000753908"/>
    </source>
</evidence>
<evidence type="ECO:0000256" key="6">
    <source>
        <dbReference type="ARBA" id="ARBA00023136"/>
    </source>
</evidence>
<evidence type="ECO:0000256" key="1">
    <source>
        <dbReference type="ARBA" id="ARBA00022448"/>
    </source>
</evidence>
<keyword evidence="6 8" id="KW-0472">Membrane</keyword>
<feature type="transmembrane region" description="Helical" evidence="8">
    <location>
        <begin position="130"/>
        <end position="152"/>
    </location>
</feature>
<evidence type="ECO:0000256" key="7">
    <source>
        <dbReference type="ARBA" id="ARBA00023211"/>
    </source>
</evidence>
<comment type="function">
    <text evidence="8">Probably functions as a manganese efflux pump.</text>
</comment>
<comment type="subcellular location">
    <subcellularLocation>
        <location evidence="8">Cell membrane</location>
        <topology evidence="8">Multi-pass membrane protein</topology>
    </subcellularLocation>
</comment>
<dbReference type="InterPro" id="IPR022929">
    <property type="entry name" value="Put_MntP"/>
</dbReference>
<evidence type="ECO:0000256" key="3">
    <source>
        <dbReference type="ARBA" id="ARBA00022692"/>
    </source>
</evidence>
<dbReference type="AlphaFoldDB" id="A0A951PFQ6"/>
<sequence>MDLVTTVLVSVGLAADAFAVSLSSGTAIKHMKINKALKISLSFGCFQALMPLIGWLVGLSFRGWIESVDHWVAFGLLSFIGARMIYEATQEESDDKKFNPLDIYTLLTLSLATSIDALAVGFGFSVLQVSIAAIITAIGLITFSLSFVGVFVGHKFGNLFDNKVEMFGGFVLIIIGSKILVEHLMGLAS</sequence>
<name>A0A951PFQ6_9CYAN</name>
<reference evidence="9" key="2">
    <citation type="journal article" date="2022" name="Microbiol. Resour. Announc.">
        <title>Metagenome Sequencing to Explore Phylogenomics of Terrestrial Cyanobacteria.</title>
        <authorList>
            <person name="Ward R.D."/>
            <person name="Stajich J.E."/>
            <person name="Johansen J.R."/>
            <person name="Huntemann M."/>
            <person name="Clum A."/>
            <person name="Foster B."/>
            <person name="Foster B."/>
            <person name="Roux S."/>
            <person name="Palaniappan K."/>
            <person name="Varghese N."/>
            <person name="Mukherjee S."/>
            <person name="Reddy T.B.K."/>
            <person name="Daum C."/>
            <person name="Copeland A."/>
            <person name="Chen I.A."/>
            <person name="Ivanova N.N."/>
            <person name="Kyrpides N.C."/>
            <person name="Shapiro N."/>
            <person name="Eloe-Fadrosh E.A."/>
            <person name="Pietrasiak N."/>
        </authorList>
    </citation>
    <scope>NUCLEOTIDE SEQUENCE</scope>
    <source>
        <strain evidence="9">CPER-KK1</strain>
    </source>
</reference>
<keyword evidence="3 8" id="KW-0812">Transmembrane</keyword>
<keyword evidence="1 8" id="KW-0813">Transport</keyword>
<gene>
    <name evidence="8" type="primary">mntP</name>
    <name evidence="9" type="ORF">KME25_00705</name>
</gene>
<dbReference type="EMBL" id="JAHHIF010000001">
    <property type="protein sequence ID" value="MBW4542960.1"/>
    <property type="molecule type" value="Genomic_DNA"/>
</dbReference>
<evidence type="ECO:0000313" key="9">
    <source>
        <dbReference type="EMBL" id="MBW4542960.1"/>
    </source>
</evidence>